<reference evidence="1 2" key="1">
    <citation type="journal article" date="2022" name="New Phytol.">
        <title>Ecological generalism drives hyperdiversity of secondary metabolite gene clusters in xylarialean endophytes.</title>
        <authorList>
            <person name="Franco M.E.E."/>
            <person name="Wisecaver J.H."/>
            <person name="Arnold A.E."/>
            <person name="Ju Y.M."/>
            <person name="Slot J.C."/>
            <person name="Ahrendt S."/>
            <person name="Moore L.P."/>
            <person name="Eastman K.E."/>
            <person name="Scott K."/>
            <person name="Konkel Z."/>
            <person name="Mondo S.J."/>
            <person name="Kuo A."/>
            <person name="Hayes R.D."/>
            <person name="Haridas S."/>
            <person name="Andreopoulos B."/>
            <person name="Riley R."/>
            <person name="LaButti K."/>
            <person name="Pangilinan J."/>
            <person name="Lipzen A."/>
            <person name="Amirebrahimi M."/>
            <person name="Yan J."/>
            <person name="Adam C."/>
            <person name="Keymanesh K."/>
            <person name="Ng V."/>
            <person name="Louie K."/>
            <person name="Northen T."/>
            <person name="Drula E."/>
            <person name="Henrissat B."/>
            <person name="Hsieh H.M."/>
            <person name="Youens-Clark K."/>
            <person name="Lutzoni F."/>
            <person name="Miadlikowska J."/>
            <person name="Eastwood D.C."/>
            <person name="Hamelin R.C."/>
            <person name="Grigoriev I.V."/>
            <person name="U'Ren J.M."/>
        </authorList>
    </citation>
    <scope>NUCLEOTIDE SEQUENCE [LARGE SCALE GENOMIC DNA]</scope>
    <source>
        <strain evidence="1 2">ER1909</strain>
    </source>
</reference>
<dbReference type="Proteomes" id="UP001497680">
    <property type="component" value="Unassembled WGS sequence"/>
</dbReference>
<keyword evidence="2" id="KW-1185">Reference proteome</keyword>
<evidence type="ECO:0000313" key="2">
    <source>
        <dbReference type="Proteomes" id="UP001497680"/>
    </source>
</evidence>
<proteinExistence type="predicted"/>
<evidence type="ECO:0000313" key="1">
    <source>
        <dbReference type="EMBL" id="KAI6084302.1"/>
    </source>
</evidence>
<organism evidence="1 2">
    <name type="scientific">Hypoxylon rubiginosum</name>
    <dbReference type="NCBI Taxonomy" id="110542"/>
    <lineage>
        <taxon>Eukaryota</taxon>
        <taxon>Fungi</taxon>
        <taxon>Dikarya</taxon>
        <taxon>Ascomycota</taxon>
        <taxon>Pezizomycotina</taxon>
        <taxon>Sordariomycetes</taxon>
        <taxon>Xylariomycetidae</taxon>
        <taxon>Xylariales</taxon>
        <taxon>Hypoxylaceae</taxon>
        <taxon>Hypoxylon</taxon>
    </lineage>
</organism>
<gene>
    <name evidence="1" type="ORF">F4821DRAFT_243132</name>
</gene>
<name>A0ACC0CUZ7_9PEZI</name>
<sequence>MLQNLQYRSTKSTRYQQMGCTYEPLPVGAFIRLLNIDLDPASGQLLYSFSTVCLDGEIIPEFTAVSYTWDHPATPVSSIVISNNPLSSLPLSRTLHELFEELQARHERNGALWIDALCIDQENVTERARQVAMMDRVYSSAQRVMVWLGPSTPETHEAFHFINSKQHLSWPAGWDAIPDAEVCDVRASLEGVLSAILVRPWFRRIWVIQEAALNRRVQIVCGSDSMGIDTLRRCLLAIWKFVEDWEPFGNEPAANGLWCATRLLTIRDEFLENGSVRFEMLLQQAYCCESTDARDAVFAFLGLADKRLALPTPDYTVSVSDKPEYDAAVDRVYYDTAVALLCHGHSLDALALAGIALGRRDGVPSWVPDLRYICFEDPFTLVDKLHWDAGGPMATRAELVAPGKLRVRCSVFDTVDTICAVFNGWSVSDHQEAMRDVMALASRLLKKPKSTSSSFSSSRAMDDDNKEDDDDALLDRLVSILIYGLGIDGKPIGPEYRGFFDEWLRWLQTKPADADFAEIRGNAFHRALNLRMESWRVFSTSRGSFCMGSGEVKVGDKVCIVPGCRFPLLVRPKPGPQDSALPTEATLLYWCYVDGLMDGGWLHKNRADVEFIFC</sequence>
<protein>
    <submittedName>
        <fullName evidence="1">HET-domain-containing protein</fullName>
    </submittedName>
</protein>
<comment type="caution">
    <text evidence="1">The sequence shown here is derived from an EMBL/GenBank/DDBJ whole genome shotgun (WGS) entry which is preliminary data.</text>
</comment>
<dbReference type="EMBL" id="MU394339">
    <property type="protein sequence ID" value="KAI6084302.1"/>
    <property type="molecule type" value="Genomic_DNA"/>
</dbReference>
<accession>A0ACC0CUZ7</accession>